<evidence type="ECO:0000313" key="2">
    <source>
        <dbReference type="EMBL" id="MBW2941177.1"/>
    </source>
</evidence>
<dbReference type="InterPro" id="IPR005583">
    <property type="entry name" value="YaaA"/>
</dbReference>
<dbReference type="HAMAP" id="MF_00652">
    <property type="entry name" value="UPF0246"/>
    <property type="match status" value="1"/>
</dbReference>
<comment type="caution">
    <text evidence="2">The sequence shown here is derived from an EMBL/GenBank/DDBJ whole genome shotgun (WGS) entry which is preliminary data.</text>
</comment>
<evidence type="ECO:0000256" key="1">
    <source>
        <dbReference type="HAMAP-Rule" id="MF_00652"/>
    </source>
</evidence>
<name>A0ABS6VSA0_9GAMM</name>
<dbReference type="Proteomes" id="UP001166291">
    <property type="component" value="Unassembled WGS sequence"/>
</dbReference>
<evidence type="ECO:0000313" key="3">
    <source>
        <dbReference type="Proteomes" id="UP001166291"/>
    </source>
</evidence>
<gene>
    <name evidence="2" type="primary">yaaA</name>
    <name evidence="2" type="ORF">KXJ70_10330</name>
</gene>
<dbReference type="NCBIfam" id="NF002541">
    <property type="entry name" value="PRK02101.1-1"/>
    <property type="match status" value="1"/>
</dbReference>
<comment type="similarity">
    <text evidence="1">Belongs to the UPF0246 family.</text>
</comment>
<dbReference type="RefSeq" id="WP_219043426.1">
    <property type="nucleotide sequence ID" value="NZ_JAHWDQ010000002.1"/>
</dbReference>
<reference evidence="2" key="1">
    <citation type="submission" date="2021-07" db="EMBL/GenBank/DDBJ databases">
        <title>Zhongshania sp. CAU 1632 isolated from seawater.</title>
        <authorList>
            <person name="Kim W."/>
        </authorList>
    </citation>
    <scope>NUCLEOTIDE SEQUENCE</scope>
    <source>
        <strain evidence="2">CAU 1632</strain>
    </source>
</reference>
<keyword evidence="3" id="KW-1185">Reference proteome</keyword>
<dbReference type="Pfam" id="PF03883">
    <property type="entry name" value="H2O2_YaaD"/>
    <property type="match status" value="1"/>
</dbReference>
<protein>
    <recommendedName>
        <fullName evidence="1">UPF0246 protein KXJ70_10330</fullName>
    </recommendedName>
</protein>
<dbReference type="NCBIfam" id="NF002542">
    <property type="entry name" value="PRK02101.1-3"/>
    <property type="match status" value="1"/>
</dbReference>
<dbReference type="PANTHER" id="PTHR30283:SF4">
    <property type="entry name" value="PEROXIDE STRESS RESISTANCE PROTEIN YAAA"/>
    <property type="match status" value="1"/>
</dbReference>
<sequence>MLLVISPAKTLDFETPAHTEQYSQGAFLARSQTLISQLQKLSPDDISALMKISPKLGELNHHRFMNWARPFTPANAKAAVLAFRGDVYTGLNADSFNDDDFNFAQQHLRILSGLYGLLRPLDLIQPYRLEMGTRFENKDGKNLYEFWDNKITSAINKQLTAIDSEVLVNLASNEYFSAVKAKTLKADIITPVFKDFKNGKYKIISFYAKKARGLMAAYIIKQRISDVDQLKAFDSEGYYFCAEQSSAREWVFLRDTPA</sequence>
<dbReference type="PANTHER" id="PTHR30283">
    <property type="entry name" value="PEROXIDE STRESS RESPONSE PROTEIN YAAA"/>
    <property type="match status" value="1"/>
</dbReference>
<organism evidence="2 3">
    <name type="scientific">Zhongshania aquimaris</name>
    <dbReference type="NCBI Taxonomy" id="2857107"/>
    <lineage>
        <taxon>Bacteria</taxon>
        <taxon>Pseudomonadati</taxon>
        <taxon>Pseudomonadota</taxon>
        <taxon>Gammaproteobacteria</taxon>
        <taxon>Cellvibrionales</taxon>
        <taxon>Spongiibacteraceae</taxon>
        <taxon>Zhongshania</taxon>
    </lineage>
</organism>
<accession>A0ABS6VSA0</accession>
<dbReference type="EMBL" id="JAHWDQ010000002">
    <property type="protein sequence ID" value="MBW2941177.1"/>
    <property type="molecule type" value="Genomic_DNA"/>
</dbReference>
<proteinExistence type="inferred from homology"/>